<evidence type="ECO:0000313" key="2">
    <source>
        <dbReference type="Proteomes" id="UP000059680"/>
    </source>
</evidence>
<dbReference type="Proteomes" id="UP000059680">
    <property type="component" value="Chromosome 4"/>
</dbReference>
<name>A0A0P0WBR8_ORYSJ</name>
<evidence type="ECO:0000313" key="1">
    <source>
        <dbReference type="EMBL" id="BAS89701.1"/>
    </source>
</evidence>
<protein>
    <submittedName>
        <fullName evidence="1">Os04g0477025 protein</fullName>
    </submittedName>
</protein>
<organism evidence="1 2">
    <name type="scientific">Oryza sativa subsp. japonica</name>
    <name type="common">Rice</name>
    <dbReference type="NCBI Taxonomy" id="39947"/>
    <lineage>
        <taxon>Eukaryota</taxon>
        <taxon>Viridiplantae</taxon>
        <taxon>Streptophyta</taxon>
        <taxon>Embryophyta</taxon>
        <taxon>Tracheophyta</taxon>
        <taxon>Spermatophyta</taxon>
        <taxon>Magnoliopsida</taxon>
        <taxon>Liliopsida</taxon>
        <taxon>Poales</taxon>
        <taxon>Poaceae</taxon>
        <taxon>BOP clade</taxon>
        <taxon>Oryzoideae</taxon>
        <taxon>Oryzeae</taxon>
        <taxon>Oryzinae</taxon>
        <taxon>Oryza</taxon>
        <taxon>Oryza sativa</taxon>
    </lineage>
</organism>
<keyword evidence="2" id="KW-1185">Reference proteome</keyword>
<dbReference type="EMBL" id="AP014960">
    <property type="protein sequence ID" value="BAS89701.1"/>
    <property type="molecule type" value="Genomic_DNA"/>
</dbReference>
<dbReference type="PaxDb" id="39947-A0A0P0WBR8"/>
<dbReference type="AlphaFoldDB" id="A0A0P0WBR8"/>
<sequence length="226" mass="23579">MHTLRYVSMARYRSSCSGRAKSGTASATAIILSSGVRASFVATIAKNPSTSLPTRTIAPCDTAAMDVERRAPSSSPLSADIDRRCLPARAGLPFGLPDAAACRSANSSSMVTTASTSYSTPPAHGGGAGIRRSLTLASSSCDATLLVSSAFDAGEAPRMFAALRSFSKKPQETAFLSAGSKLTIFSTRRRWFLVARSALAAPPPPPPAVRSAAWWFLAAIGSHRRA</sequence>
<accession>A0A0P0WBR8</accession>
<proteinExistence type="predicted"/>
<reference evidence="1 2" key="2">
    <citation type="journal article" date="2013" name="Plant Cell Physiol.">
        <title>Rice Annotation Project Database (RAP-DB): an integrative and interactive database for rice genomics.</title>
        <authorList>
            <person name="Sakai H."/>
            <person name="Lee S.S."/>
            <person name="Tanaka T."/>
            <person name="Numa H."/>
            <person name="Kim J."/>
            <person name="Kawahara Y."/>
            <person name="Wakimoto H."/>
            <person name="Yang C.C."/>
            <person name="Iwamoto M."/>
            <person name="Abe T."/>
            <person name="Yamada Y."/>
            <person name="Muto A."/>
            <person name="Inokuchi H."/>
            <person name="Ikemura T."/>
            <person name="Matsumoto T."/>
            <person name="Sasaki T."/>
            <person name="Itoh T."/>
        </authorList>
    </citation>
    <scope>NUCLEOTIDE SEQUENCE [LARGE SCALE GENOMIC DNA]</scope>
    <source>
        <strain evidence="2">cv. Nipponbare</strain>
    </source>
</reference>
<dbReference type="InParanoid" id="A0A0P0WBR8"/>
<reference evidence="1 2" key="3">
    <citation type="journal article" date="2013" name="Rice">
        <title>Improvement of the Oryza sativa Nipponbare reference genome using next generation sequence and optical map data.</title>
        <authorList>
            <person name="Kawahara Y."/>
            <person name="de la Bastide M."/>
            <person name="Hamilton J.P."/>
            <person name="Kanamori H."/>
            <person name="McCombie W.R."/>
            <person name="Ouyang S."/>
            <person name="Schwartz D.C."/>
            <person name="Tanaka T."/>
            <person name="Wu J."/>
            <person name="Zhou S."/>
            <person name="Childs K.L."/>
            <person name="Davidson R.M."/>
            <person name="Lin H."/>
            <person name="Quesada-Ocampo L."/>
            <person name="Vaillancourt B."/>
            <person name="Sakai H."/>
            <person name="Lee S.S."/>
            <person name="Kim J."/>
            <person name="Numa H."/>
            <person name="Itoh T."/>
            <person name="Buell C.R."/>
            <person name="Matsumoto T."/>
        </authorList>
    </citation>
    <scope>NUCLEOTIDE SEQUENCE [LARGE SCALE GENOMIC DNA]</scope>
    <source>
        <strain evidence="2">cv. Nipponbare</strain>
    </source>
</reference>
<dbReference type="Gramene" id="Os04t0477025-00">
    <property type="protein sequence ID" value="Os04t0477025-00"/>
    <property type="gene ID" value="Os04g0477025"/>
</dbReference>
<gene>
    <name evidence="1" type="ordered locus">Os04g0477025</name>
    <name evidence="1" type="ORF">OSNPB_040477025</name>
</gene>
<reference evidence="2" key="1">
    <citation type="journal article" date="2005" name="Nature">
        <title>The map-based sequence of the rice genome.</title>
        <authorList>
            <consortium name="International rice genome sequencing project (IRGSP)"/>
            <person name="Matsumoto T."/>
            <person name="Wu J."/>
            <person name="Kanamori H."/>
            <person name="Katayose Y."/>
            <person name="Fujisawa M."/>
            <person name="Namiki N."/>
            <person name="Mizuno H."/>
            <person name="Yamamoto K."/>
            <person name="Antonio B.A."/>
            <person name="Baba T."/>
            <person name="Sakata K."/>
            <person name="Nagamura Y."/>
            <person name="Aoki H."/>
            <person name="Arikawa K."/>
            <person name="Arita K."/>
            <person name="Bito T."/>
            <person name="Chiden Y."/>
            <person name="Fujitsuka N."/>
            <person name="Fukunaka R."/>
            <person name="Hamada M."/>
            <person name="Harada C."/>
            <person name="Hayashi A."/>
            <person name="Hijishita S."/>
            <person name="Honda M."/>
            <person name="Hosokawa S."/>
            <person name="Ichikawa Y."/>
            <person name="Idonuma A."/>
            <person name="Iijima M."/>
            <person name="Ikeda M."/>
            <person name="Ikeno M."/>
            <person name="Ito K."/>
            <person name="Ito S."/>
            <person name="Ito T."/>
            <person name="Ito Y."/>
            <person name="Ito Y."/>
            <person name="Iwabuchi A."/>
            <person name="Kamiya K."/>
            <person name="Karasawa W."/>
            <person name="Kurita K."/>
            <person name="Katagiri S."/>
            <person name="Kikuta A."/>
            <person name="Kobayashi H."/>
            <person name="Kobayashi N."/>
            <person name="Machita K."/>
            <person name="Maehara T."/>
            <person name="Masukawa M."/>
            <person name="Mizubayashi T."/>
            <person name="Mukai Y."/>
            <person name="Nagasaki H."/>
            <person name="Nagata Y."/>
            <person name="Naito S."/>
            <person name="Nakashima M."/>
            <person name="Nakama Y."/>
            <person name="Nakamichi Y."/>
            <person name="Nakamura M."/>
            <person name="Meguro A."/>
            <person name="Negishi M."/>
            <person name="Ohta I."/>
            <person name="Ohta T."/>
            <person name="Okamoto M."/>
            <person name="Ono N."/>
            <person name="Saji S."/>
            <person name="Sakaguchi M."/>
            <person name="Sakai K."/>
            <person name="Shibata M."/>
            <person name="Shimokawa T."/>
            <person name="Song J."/>
            <person name="Takazaki Y."/>
            <person name="Terasawa K."/>
            <person name="Tsugane M."/>
            <person name="Tsuji K."/>
            <person name="Ueda S."/>
            <person name="Waki K."/>
            <person name="Yamagata H."/>
            <person name="Yamamoto M."/>
            <person name="Yamamoto S."/>
            <person name="Yamane H."/>
            <person name="Yoshiki S."/>
            <person name="Yoshihara R."/>
            <person name="Yukawa K."/>
            <person name="Zhong H."/>
            <person name="Yano M."/>
            <person name="Yuan Q."/>
            <person name="Ouyang S."/>
            <person name="Liu J."/>
            <person name="Jones K.M."/>
            <person name="Gansberger K."/>
            <person name="Moffat K."/>
            <person name="Hill J."/>
            <person name="Bera J."/>
            <person name="Fadrosh D."/>
            <person name="Jin S."/>
            <person name="Johri S."/>
            <person name="Kim M."/>
            <person name="Overton L."/>
            <person name="Reardon M."/>
            <person name="Tsitrin T."/>
            <person name="Vuong H."/>
            <person name="Weaver B."/>
            <person name="Ciecko A."/>
            <person name="Tallon L."/>
            <person name="Jackson J."/>
            <person name="Pai G."/>
            <person name="Aken S.V."/>
            <person name="Utterback T."/>
            <person name="Reidmuller S."/>
            <person name="Feldblyum T."/>
            <person name="Hsiao J."/>
            <person name="Zismann V."/>
            <person name="Iobst S."/>
            <person name="de Vazeille A.R."/>
            <person name="Buell C.R."/>
            <person name="Ying K."/>
            <person name="Li Y."/>
            <person name="Lu T."/>
            <person name="Huang Y."/>
            <person name="Zhao Q."/>
            <person name="Feng Q."/>
            <person name="Zhang L."/>
            <person name="Zhu J."/>
            <person name="Weng Q."/>
            <person name="Mu J."/>
            <person name="Lu Y."/>
            <person name="Fan D."/>
            <person name="Liu Y."/>
            <person name="Guan J."/>
            <person name="Zhang Y."/>
            <person name="Yu S."/>
            <person name="Liu X."/>
            <person name="Zhang Y."/>
            <person name="Hong G."/>
            <person name="Han B."/>
            <person name="Choisne N."/>
            <person name="Demange N."/>
            <person name="Orjeda G."/>
            <person name="Samain S."/>
            <person name="Cattolico L."/>
            <person name="Pelletier E."/>
            <person name="Couloux A."/>
            <person name="Segurens B."/>
            <person name="Wincker P."/>
            <person name="D'Hont A."/>
            <person name="Scarpelli C."/>
            <person name="Weissenbach J."/>
            <person name="Salanoubat M."/>
            <person name="Quetier F."/>
            <person name="Yu Y."/>
            <person name="Kim H.R."/>
            <person name="Rambo T."/>
            <person name="Currie J."/>
            <person name="Collura K."/>
            <person name="Luo M."/>
            <person name="Yang T."/>
            <person name="Ammiraju J.S.S."/>
            <person name="Engler F."/>
            <person name="Soderlund C."/>
            <person name="Wing R.A."/>
            <person name="Palmer L.E."/>
            <person name="de la Bastide M."/>
            <person name="Spiegel L."/>
            <person name="Nascimento L."/>
            <person name="Zutavern T."/>
            <person name="O'Shaughnessy A."/>
            <person name="Dike S."/>
            <person name="Dedhia N."/>
            <person name="Preston R."/>
            <person name="Balija V."/>
            <person name="McCombie W.R."/>
            <person name="Chow T."/>
            <person name="Chen H."/>
            <person name="Chung M."/>
            <person name="Chen C."/>
            <person name="Shaw J."/>
            <person name="Wu H."/>
            <person name="Hsiao K."/>
            <person name="Chao Y."/>
            <person name="Chu M."/>
            <person name="Cheng C."/>
            <person name="Hour A."/>
            <person name="Lee P."/>
            <person name="Lin S."/>
            <person name="Lin Y."/>
            <person name="Liou J."/>
            <person name="Liu S."/>
            <person name="Hsing Y."/>
            <person name="Raghuvanshi S."/>
            <person name="Mohanty A."/>
            <person name="Bharti A.K."/>
            <person name="Gaur A."/>
            <person name="Gupta V."/>
            <person name="Kumar D."/>
            <person name="Ravi V."/>
            <person name="Vij S."/>
            <person name="Kapur A."/>
            <person name="Khurana P."/>
            <person name="Khurana P."/>
            <person name="Khurana J.P."/>
            <person name="Tyagi A.K."/>
            <person name="Gaikwad K."/>
            <person name="Singh A."/>
            <person name="Dalal V."/>
            <person name="Srivastava S."/>
            <person name="Dixit A."/>
            <person name="Pal A.K."/>
            <person name="Ghazi I.A."/>
            <person name="Yadav M."/>
            <person name="Pandit A."/>
            <person name="Bhargava A."/>
            <person name="Sureshbabu K."/>
            <person name="Batra K."/>
            <person name="Sharma T.R."/>
            <person name="Mohapatra T."/>
            <person name="Singh N.K."/>
            <person name="Messing J."/>
            <person name="Nelson A.B."/>
            <person name="Fuks G."/>
            <person name="Kavchok S."/>
            <person name="Keizer G."/>
            <person name="Linton E."/>
            <person name="Llaca V."/>
            <person name="Song R."/>
            <person name="Tanyolac B."/>
            <person name="Young S."/>
            <person name="Ho-Il K."/>
            <person name="Hahn J.H."/>
            <person name="Sangsakoo G."/>
            <person name="Vanavichit A."/>
            <person name="de Mattos Luiz.A.T."/>
            <person name="Zimmer P.D."/>
            <person name="Malone G."/>
            <person name="Dellagostin O."/>
            <person name="de Oliveira A.C."/>
            <person name="Bevan M."/>
            <person name="Bancroft I."/>
            <person name="Minx P."/>
            <person name="Cordum H."/>
            <person name="Wilson R."/>
            <person name="Cheng Z."/>
            <person name="Jin W."/>
            <person name="Jiang J."/>
            <person name="Leong S.A."/>
            <person name="Iwama H."/>
            <person name="Gojobori T."/>
            <person name="Itoh T."/>
            <person name="Niimura Y."/>
            <person name="Fujii Y."/>
            <person name="Habara T."/>
            <person name="Sakai H."/>
            <person name="Sato Y."/>
            <person name="Wilson G."/>
            <person name="Kumar K."/>
            <person name="McCouch S."/>
            <person name="Juretic N."/>
            <person name="Hoen D."/>
            <person name="Wright S."/>
            <person name="Bruskiewich R."/>
            <person name="Bureau T."/>
            <person name="Miyao A."/>
            <person name="Hirochika H."/>
            <person name="Nishikawa T."/>
            <person name="Kadowaki K."/>
            <person name="Sugiura M."/>
            <person name="Burr B."/>
            <person name="Sasaki T."/>
        </authorList>
    </citation>
    <scope>NUCLEOTIDE SEQUENCE [LARGE SCALE GENOMIC DNA]</scope>
    <source>
        <strain evidence="2">cv. Nipponbare</strain>
    </source>
</reference>